<keyword evidence="3 7" id="KW-0799">Topoisomerase</keyword>
<dbReference type="Pfam" id="PF00521">
    <property type="entry name" value="DNA_topoisoIV"/>
    <property type="match status" value="1"/>
</dbReference>
<dbReference type="InterPro" id="IPR035516">
    <property type="entry name" value="Gyrase/topoIV_suA_C"/>
</dbReference>
<dbReference type="Gene3D" id="3.90.199.10">
    <property type="entry name" value="Topoisomerase II, domain 5"/>
    <property type="match status" value="1"/>
</dbReference>
<dbReference type="PROSITE" id="PS52040">
    <property type="entry name" value="TOPO_IIA"/>
    <property type="match status" value="1"/>
</dbReference>
<dbReference type="SUPFAM" id="SSF101904">
    <property type="entry name" value="GyrA/ParC C-terminal domain-like"/>
    <property type="match status" value="1"/>
</dbReference>
<dbReference type="PANTHER" id="PTHR43493">
    <property type="entry name" value="DNA GYRASE/TOPOISOMERASE SUBUNIT A"/>
    <property type="match status" value="1"/>
</dbReference>
<comment type="similarity">
    <text evidence="7">Belongs to the type II topoisomerase GyrA/ParC subunit family. ParC type 1 subfamily.</text>
</comment>
<dbReference type="PANTHER" id="PTHR43493:SF1">
    <property type="entry name" value="DNA TOPOISOMERASE 4 SUBUNIT A"/>
    <property type="match status" value="1"/>
</dbReference>
<evidence type="ECO:0000256" key="3">
    <source>
        <dbReference type="ARBA" id="ARBA00023029"/>
    </source>
</evidence>
<dbReference type="AlphaFoldDB" id="A0A0P1I179"/>
<evidence type="ECO:0000313" key="10">
    <source>
        <dbReference type="EMBL" id="CUJ84090.1"/>
    </source>
</evidence>
<dbReference type="STRING" id="1715693.PH7735_00336"/>
<comment type="subunit">
    <text evidence="7">Heterotetramer composed of ParC and ParE.</text>
</comment>
<dbReference type="GO" id="GO:0019897">
    <property type="term" value="C:extrinsic component of plasma membrane"/>
    <property type="evidence" value="ECO:0007669"/>
    <property type="project" value="UniProtKB-UniRule"/>
</dbReference>
<dbReference type="GeneID" id="83879427"/>
<dbReference type="NCBIfam" id="NF004044">
    <property type="entry name" value="PRK05561.1"/>
    <property type="match status" value="1"/>
</dbReference>
<dbReference type="GO" id="GO:0005524">
    <property type="term" value="F:ATP binding"/>
    <property type="evidence" value="ECO:0007669"/>
    <property type="project" value="InterPro"/>
</dbReference>
<evidence type="ECO:0000313" key="11">
    <source>
        <dbReference type="Proteomes" id="UP000051870"/>
    </source>
</evidence>
<dbReference type="InterPro" id="IPR002205">
    <property type="entry name" value="Topo_IIA_dom_A"/>
</dbReference>
<dbReference type="InterPro" id="IPR013757">
    <property type="entry name" value="Topo_IIA_A_a_sf"/>
</dbReference>
<dbReference type="GO" id="GO:0003918">
    <property type="term" value="F:DNA topoisomerase type II (double strand cut, ATP-hydrolyzing) activity"/>
    <property type="evidence" value="ECO:0007669"/>
    <property type="project" value="UniProtKB-UniRule"/>
</dbReference>
<keyword evidence="11" id="KW-1185">Reference proteome</keyword>
<evidence type="ECO:0000256" key="7">
    <source>
        <dbReference type="HAMAP-Rule" id="MF_00936"/>
    </source>
</evidence>
<evidence type="ECO:0000256" key="8">
    <source>
        <dbReference type="PROSITE-ProRule" id="PRU01384"/>
    </source>
</evidence>
<keyword evidence="6 7" id="KW-0413">Isomerase</keyword>
<dbReference type="InterPro" id="IPR013760">
    <property type="entry name" value="Topo_IIA-like_dom_sf"/>
</dbReference>
<dbReference type="RefSeq" id="WP_058309597.1">
    <property type="nucleotide sequence ID" value="NZ_CANLZE010000005.1"/>
</dbReference>
<evidence type="ECO:0000256" key="4">
    <source>
        <dbReference type="ARBA" id="ARBA00023125"/>
    </source>
</evidence>
<keyword evidence="4 7" id="KW-0238">DNA-binding</keyword>
<dbReference type="Gene3D" id="2.120.10.90">
    <property type="entry name" value="DNA gyrase/topoisomerase IV, subunit A, C-terminal"/>
    <property type="match status" value="1"/>
</dbReference>
<sequence length="780" mass="87208">MTDTIDEEDIPGTEVTETLRRAIGERYLTYALSTIMHRALPDARDGLKPVHRRILYAMRELKLASNGGFRKSAKISGDVMGNYHPHGDAAIYDAMARLAQDFNVRYPLVDGQGNFGNIDGDNPAAARYTEARMTPVAEALLQGLNENAVDFRENYDGTLTEPVVLPATFPNLLANGSSGIAVGMATNIPPHNISELCDACLHMIKTPDVREDTLLNYVPGPDFPTGGVIVEPRESIAQAYRTGRGSFRLRCKWEIEDLGRGQWQVVVTEIPYQVQKSKLIEKIAELIQTKKIPILADIRDESADDVRVILEPRSKNVDPEVLMNMMFRNSDLEVRFSLNMNVLIDGVTPKVCSMKEVLRAFLDFRREVLIRRSTHRMEKIDHRLEVLEGFIIAFLNLDRVIDIIRYDDAPKQALMAEDWGIDHVRATTERDYVSPLPAKGEGELSEVQAEAILNMRLRSLRRLEELELIRERDALMEERAGLEDLLASEDLQWGRIAEQLKEARLQFGKNYEGGARRTVFAEAGEIEDVPLEAMIDKEPITVVCSQMGWIRAMSGHIDLTRELKFKDGDGPRFIFHAETTDRLLVFGTNGRFYTVSAANLPGGRGMGEPLRLIVDLPNEVEIVDILIHNPENKLLVASSAGDGFVVPEKDVIAQTRNGKQVLNVKDDARAMICHPVSGDHVAVVSENGKFLVFPVAELPEMGRGKGVRLQKYNMARGRQGTLELDGGLADITTFNWADGLSWEMGGGKTRTEPDMSEWLGKRAGVGKKPPYGFPRNHKFT</sequence>
<evidence type="ECO:0000256" key="1">
    <source>
        <dbReference type="ARBA" id="ARBA00000185"/>
    </source>
</evidence>
<protein>
    <recommendedName>
        <fullName evidence="7">DNA topoisomerase 4 subunit A</fullName>
        <ecNumber evidence="7">5.6.2.2</ecNumber>
    </recommendedName>
    <alternativeName>
        <fullName evidence="7">Topoisomerase IV subunit A</fullName>
    </alternativeName>
</protein>
<dbReference type="EC" id="5.6.2.2" evidence="7"/>
<dbReference type="GO" id="GO:0007059">
    <property type="term" value="P:chromosome segregation"/>
    <property type="evidence" value="ECO:0007669"/>
    <property type="project" value="UniProtKB-UniRule"/>
</dbReference>
<comment type="function">
    <text evidence="7">Topoisomerase IV is essential for chromosome segregation. It relaxes supercoiled DNA. Performs the decatenation events required during the replication of a circular DNA molecule.</text>
</comment>
<dbReference type="CDD" id="cd00187">
    <property type="entry name" value="TOP4c"/>
    <property type="match status" value="1"/>
</dbReference>
<feature type="site" description="Interaction with DNA" evidence="7">
    <location>
        <position position="48"/>
    </location>
</feature>
<dbReference type="Pfam" id="PF03989">
    <property type="entry name" value="DNA_gyraseA_C"/>
    <property type="match status" value="3"/>
</dbReference>
<dbReference type="InterPro" id="IPR050220">
    <property type="entry name" value="Type_II_DNA_Topoisomerases"/>
</dbReference>
<accession>A0A0P1I179</accession>
<dbReference type="Proteomes" id="UP000051870">
    <property type="component" value="Unassembled WGS sequence"/>
</dbReference>
<dbReference type="EMBL" id="CYTW01000001">
    <property type="protein sequence ID" value="CUJ84090.1"/>
    <property type="molecule type" value="Genomic_DNA"/>
</dbReference>
<dbReference type="HAMAP" id="MF_00936">
    <property type="entry name" value="ParC_type1"/>
    <property type="match status" value="1"/>
</dbReference>
<name>A0A0P1I179_9RHOB</name>
<feature type="site" description="Interaction with DNA" evidence="7">
    <location>
        <position position="84"/>
    </location>
</feature>
<gene>
    <name evidence="7 10" type="primary">parC</name>
    <name evidence="10" type="ORF">PH7735_00336</name>
</gene>
<dbReference type="GO" id="GO:0003677">
    <property type="term" value="F:DNA binding"/>
    <property type="evidence" value="ECO:0007669"/>
    <property type="project" value="UniProtKB-UniRule"/>
</dbReference>
<dbReference type="GO" id="GO:0006265">
    <property type="term" value="P:DNA topological change"/>
    <property type="evidence" value="ECO:0007669"/>
    <property type="project" value="UniProtKB-UniRule"/>
</dbReference>
<dbReference type="SUPFAM" id="SSF56719">
    <property type="entry name" value="Type II DNA topoisomerase"/>
    <property type="match status" value="1"/>
</dbReference>
<dbReference type="InterPro" id="IPR013758">
    <property type="entry name" value="Topo_IIA_A/C_ab"/>
</dbReference>
<dbReference type="Gene3D" id="1.10.268.10">
    <property type="entry name" value="Topoisomerase, domain 3"/>
    <property type="match status" value="1"/>
</dbReference>
<feature type="domain" description="Topo IIA-type catalytic" evidence="9">
    <location>
        <begin position="40"/>
        <end position="534"/>
    </location>
</feature>
<comment type="catalytic activity">
    <reaction evidence="1 7 8">
        <text>ATP-dependent breakage, passage and rejoining of double-stranded DNA.</text>
        <dbReference type="EC" id="5.6.2.2"/>
    </reaction>
</comment>
<dbReference type="Gene3D" id="3.30.1360.40">
    <property type="match status" value="1"/>
</dbReference>
<dbReference type="InterPro" id="IPR005742">
    <property type="entry name" value="TopoIV_A_Gneg"/>
</dbReference>
<evidence type="ECO:0000259" key="9">
    <source>
        <dbReference type="PROSITE" id="PS52040"/>
    </source>
</evidence>
<comment type="subcellular location">
    <subcellularLocation>
        <location evidence="7">Cell membrane</location>
        <topology evidence="7">Peripheral membrane protein</topology>
    </subcellularLocation>
</comment>
<reference evidence="11" key="1">
    <citation type="submission" date="2015-09" db="EMBL/GenBank/DDBJ databases">
        <authorList>
            <person name="Rodrigo-Torres Lidia"/>
            <person name="Arahal R.David."/>
        </authorList>
    </citation>
    <scope>NUCLEOTIDE SEQUENCE [LARGE SCALE GENOMIC DNA]</scope>
    <source>
        <strain evidence="11">CECT 7735</strain>
    </source>
</reference>
<dbReference type="GO" id="GO:0009330">
    <property type="term" value="C:DNA topoisomerase type II (double strand cut, ATP-hydrolyzing) complex"/>
    <property type="evidence" value="ECO:0007669"/>
    <property type="project" value="TreeGrafter"/>
</dbReference>
<dbReference type="GO" id="GO:0005694">
    <property type="term" value="C:chromosome"/>
    <property type="evidence" value="ECO:0007669"/>
    <property type="project" value="InterPro"/>
</dbReference>
<organism evidence="10 11">
    <name type="scientific">Shimia thalassica</name>
    <dbReference type="NCBI Taxonomy" id="1715693"/>
    <lineage>
        <taxon>Bacteria</taxon>
        <taxon>Pseudomonadati</taxon>
        <taxon>Pseudomonadota</taxon>
        <taxon>Alphaproteobacteria</taxon>
        <taxon>Rhodobacterales</taxon>
        <taxon>Roseobacteraceae</taxon>
    </lineage>
</organism>
<keyword evidence="2 7" id="KW-1003">Cell membrane</keyword>
<evidence type="ECO:0000256" key="5">
    <source>
        <dbReference type="ARBA" id="ARBA00023136"/>
    </source>
</evidence>
<feature type="active site" description="O-(5'-phospho-DNA)-tyrosine intermediate" evidence="7 8">
    <location>
        <position position="128"/>
    </location>
</feature>
<dbReference type="SMART" id="SM00434">
    <property type="entry name" value="TOP4c"/>
    <property type="match status" value="1"/>
</dbReference>
<dbReference type="InterPro" id="IPR006691">
    <property type="entry name" value="GyrA/parC_rep"/>
</dbReference>
<proteinExistence type="inferred from homology"/>
<feature type="site" description="Transition state stabilizer" evidence="7">
    <location>
        <position position="127"/>
    </location>
</feature>
<evidence type="ECO:0000256" key="6">
    <source>
        <dbReference type="ARBA" id="ARBA00023235"/>
    </source>
</evidence>
<dbReference type="GO" id="GO:0005737">
    <property type="term" value="C:cytoplasm"/>
    <property type="evidence" value="ECO:0007669"/>
    <property type="project" value="TreeGrafter"/>
</dbReference>
<evidence type="ECO:0000256" key="2">
    <source>
        <dbReference type="ARBA" id="ARBA00022475"/>
    </source>
</evidence>
<keyword evidence="5 7" id="KW-0472">Membrane</keyword>
<feature type="site" description="Interaction with DNA" evidence="7">
    <location>
        <position position="86"/>
    </location>
</feature>